<dbReference type="GO" id="GO:0046076">
    <property type="term" value="P:dTTP catabolic process"/>
    <property type="evidence" value="ECO:0007669"/>
    <property type="project" value="TreeGrafter"/>
</dbReference>
<protein>
    <submittedName>
        <fullName evidence="2">XTP/dITP diphosphohydrolase</fullName>
    </submittedName>
</protein>
<dbReference type="GO" id="GO:0047429">
    <property type="term" value="F:nucleoside triphosphate diphosphatase activity"/>
    <property type="evidence" value="ECO:0007669"/>
    <property type="project" value="TreeGrafter"/>
</dbReference>
<dbReference type="GO" id="GO:0006203">
    <property type="term" value="P:dGTP catabolic process"/>
    <property type="evidence" value="ECO:0007669"/>
    <property type="project" value="TreeGrafter"/>
</dbReference>
<dbReference type="GO" id="GO:0046081">
    <property type="term" value="P:dUTP catabolic process"/>
    <property type="evidence" value="ECO:0007669"/>
    <property type="project" value="TreeGrafter"/>
</dbReference>
<evidence type="ECO:0000313" key="2">
    <source>
        <dbReference type="EMBL" id="RZS65662.1"/>
    </source>
</evidence>
<dbReference type="AlphaFoldDB" id="A0A4Q7MFZ2"/>
<dbReference type="Pfam" id="PF03819">
    <property type="entry name" value="MazG"/>
    <property type="match status" value="1"/>
</dbReference>
<dbReference type="InterPro" id="IPR004518">
    <property type="entry name" value="MazG-like_dom"/>
</dbReference>
<dbReference type="CDD" id="cd11528">
    <property type="entry name" value="NTP-PPase_MazG_Nterm"/>
    <property type="match status" value="1"/>
</dbReference>
<dbReference type="NCBIfam" id="TIGR00444">
    <property type="entry name" value="mazG"/>
    <property type="match status" value="1"/>
</dbReference>
<dbReference type="GO" id="GO:0046061">
    <property type="term" value="P:dATP catabolic process"/>
    <property type="evidence" value="ECO:0007669"/>
    <property type="project" value="TreeGrafter"/>
</dbReference>
<keyword evidence="2" id="KW-0378">Hydrolase</keyword>
<dbReference type="Gene3D" id="1.10.287.1080">
    <property type="entry name" value="MazG-like"/>
    <property type="match status" value="2"/>
</dbReference>
<keyword evidence="3" id="KW-1185">Reference proteome</keyword>
<evidence type="ECO:0000313" key="3">
    <source>
        <dbReference type="Proteomes" id="UP000293289"/>
    </source>
</evidence>
<evidence type="ECO:0000259" key="1">
    <source>
        <dbReference type="Pfam" id="PF03819"/>
    </source>
</evidence>
<dbReference type="GO" id="GO:0046047">
    <property type="term" value="P:TTP catabolic process"/>
    <property type="evidence" value="ECO:0007669"/>
    <property type="project" value="TreeGrafter"/>
</dbReference>
<comment type="caution">
    <text evidence="2">The sequence shown here is derived from an EMBL/GenBank/DDBJ whole genome shotgun (WGS) entry which is preliminary data.</text>
</comment>
<dbReference type="GO" id="GO:0006950">
    <property type="term" value="P:response to stress"/>
    <property type="evidence" value="ECO:0007669"/>
    <property type="project" value="UniProtKB-ARBA"/>
</dbReference>
<dbReference type="InterPro" id="IPR048015">
    <property type="entry name" value="NTP-PPase_MazG-like_N"/>
</dbReference>
<gene>
    <name evidence="2" type="ORF">EV187_1362</name>
</gene>
<dbReference type="PANTHER" id="PTHR30522">
    <property type="entry name" value="NUCLEOSIDE TRIPHOSPHATE PYROPHOSPHOHYDROLASE"/>
    <property type="match status" value="1"/>
</dbReference>
<sequence>MGDIRNQAERTISASPIERSADASALDELVATVALLRAPGGCPWDADQTHESLLQYLVEESWELIEAIESGDRDEMIEELGDVLYQVLFHADLAAHTPGEDFDIQDVAAHMTAKMVSRHPHVFGGDRTAETADDVVSFWDELKADEKPHRTSVLDGIPRGMPALARAQKVLGKAAKVGVAVGPTPHEATDAAPPAPPATEDELGRTLLALVASARSQGLDAERALRGAMRGLEDEVRAVEAAGEAEAAGDDRGFAPRNA</sequence>
<accession>A0A4Q7MFZ2</accession>
<name>A0A4Q7MFZ2_9MICO</name>
<feature type="domain" description="NTP pyrophosphohydrolase MazG-like" evidence="1">
    <location>
        <begin position="48"/>
        <end position="123"/>
    </location>
</feature>
<dbReference type="PANTHER" id="PTHR30522:SF0">
    <property type="entry name" value="NUCLEOSIDE TRIPHOSPHATE PYROPHOSPHOHYDROLASE"/>
    <property type="match status" value="1"/>
</dbReference>
<dbReference type="EMBL" id="SGWY01000002">
    <property type="protein sequence ID" value="RZS65662.1"/>
    <property type="molecule type" value="Genomic_DNA"/>
</dbReference>
<organism evidence="2 3">
    <name type="scientific">Agromyces ramosus</name>
    <dbReference type="NCBI Taxonomy" id="33879"/>
    <lineage>
        <taxon>Bacteria</taxon>
        <taxon>Bacillati</taxon>
        <taxon>Actinomycetota</taxon>
        <taxon>Actinomycetes</taxon>
        <taxon>Micrococcales</taxon>
        <taxon>Microbacteriaceae</taxon>
        <taxon>Agromyces</taxon>
    </lineage>
</organism>
<dbReference type="SUPFAM" id="SSF101386">
    <property type="entry name" value="all-alpha NTP pyrophosphatases"/>
    <property type="match status" value="1"/>
</dbReference>
<proteinExistence type="predicted"/>
<dbReference type="FunFam" id="1.10.287.1080:FF:000001">
    <property type="entry name" value="Nucleoside triphosphate pyrophosphohydrolase"/>
    <property type="match status" value="1"/>
</dbReference>
<dbReference type="GO" id="GO:0046052">
    <property type="term" value="P:UTP catabolic process"/>
    <property type="evidence" value="ECO:0007669"/>
    <property type="project" value="TreeGrafter"/>
</dbReference>
<dbReference type="RefSeq" id="WP_341272750.1">
    <property type="nucleotide sequence ID" value="NZ_SGWY01000002.1"/>
</dbReference>
<reference evidence="2 3" key="1">
    <citation type="submission" date="2019-02" db="EMBL/GenBank/DDBJ databases">
        <title>Genomic Encyclopedia of Type Strains, Phase IV (KMG-IV): sequencing the most valuable type-strain genomes for metagenomic binning, comparative biology and taxonomic classification.</title>
        <authorList>
            <person name="Goeker M."/>
        </authorList>
    </citation>
    <scope>NUCLEOTIDE SEQUENCE [LARGE SCALE GENOMIC DNA]</scope>
    <source>
        <strain evidence="2 3">DSM 43045</strain>
    </source>
</reference>
<dbReference type="InterPro" id="IPR011551">
    <property type="entry name" value="NTP_PyrPHydrolase_MazG"/>
</dbReference>
<dbReference type="Proteomes" id="UP000293289">
    <property type="component" value="Unassembled WGS sequence"/>
</dbReference>